<dbReference type="GO" id="GO:0006354">
    <property type="term" value="P:DNA-templated transcription elongation"/>
    <property type="evidence" value="ECO:0007669"/>
    <property type="project" value="InterPro"/>
</dbReference>
<dbReference type="CDD" id="cd09893">
    <property type="entry name" value="NGN_SP_TaA"/>
    <property type="match status" value="1"/>
</dbReference>
<evidence type="ECO:0000256" key="3">
    <source>
        <dbReference type="ARBA" id="ARBA00023163"/>
    </source>
</evidence>
<evidence type="ECO:0000313" key="6">
    <source>
        <dbReference type="Proteomes" id="UP000001784"/>
    </source>
</evidence>
<evidence type="ECO:0000259" key="4">
    <source>
        <dbReference type="SMART" id="SM00738"/>
    </source>
</evidence>
<proteinExistence type="predicted"/>
<dbReference type="CDD" id="cd06091">
    <property type="entry name" value="KOW_NusG"/>
    <property type="match status" value="1"/>
</dbReference>
<dbReference type="OrthoDB" id="9790639at2"/>
<dbReference type="SMART" id="SM00738">
    <property type="entry name" value="NGN"/>
    <property type="match status" value="1"/>
</dbReference>
<dbReference type="eggNOG" id="COG0250">
    <property type="taxonomic scope" value="Bacteria"/>
</dbReference>
<evidence type="ECO:0000256" key="1">
    <source>
        <dbReference type="ARBA" id="ARBA00022814"/>
    </source>
</evidence>
<dbReference type="InterPro" id="IPR043425">
    <property type="entry name" value="NusG-like"/>
</dbReference>
<name>A0LM29_SYNFM</name>
<keyword evidence="6" id="KW-1185">Reference proteome</keyword>
<dbReference type="SUPFAM" id="SSF82679">
    <property type="entry name" value="N-utilization substance G protein NusG, N-terminal domain"/>
    <property type="match status" value="1"/>
</dbReference>
<dbReference type="InterPro" id="IPR006645">
    <property type="entry name" value="NGN-like_dom"/>
</dbReference>
<dbReference type="PANTHER" id="PTHR30265">
    <property type="entry name" value="RHO-INTERACTING TRANSCRIPTION TERMINATION FACTOR NUSG"/>
    <property type="match status" value="1"/>
</dbReference>
<evidence type="ECO:0000313" key="5">
    <source>
        <dbReference type="EMBL" id="ABK18481.1"/>
    </source>
</evidence>
<dbReference type="STRING" id="335543.Sfum_2803"/>
<dbReference type="Pfam" id="PF02357">
    <property type="entry name" value="NusG"/>
    <property type="match status" value="1"/>
</dbReference>
<dbReference type="EMBL" id="CP000478">
    <property type="protein sequence ID" value="ABK18481.1"/>
    <property type="molecule type" value="Genomic_DNA"/>
</dbReference>
<dbReference type="Proteomes" id="UP000001784">
    <property type="component" value="Chromosome"/>
</dbReference>
<keyword evidence="2" id="KW-0805">Transcription regulation</keyword>
<keyword evidence="3" id="KW-0804">Transcription</keyword>
<organism evidence="5 6">
    <name type="scientific">Syntrophobacter fumaroxidans (strain DSM 10017 / MPOB)</name>
    <dbReference type="NCBI Taxonomy" id="335543"/>
    <lineage>
        <taxon>Bacteria</taxon>
        <taxon>Pseudomonadati</taxon>
        <taxon>Thermodesulfobacteriota</taxon>
        <taxon>Syntrophobacteria</taxon>
        <taxon>Syntrophobacterales</taxon>
        <taxon>Syntrophobacteraceae</taxon>
        <taxon>Syntrophobacter</taxon>
    </lineage>
</organism>
<gene>
    <name evidence="5" type="ordered locus">Sfum_2803</name>
</gene>
<dbReference type="AlphaFoldDB" id="A0LM29"/>
<dbReference type="KEGG" id="sfu:Sfum_2803"/>
<dbReference type="SUPFAM" id="SSF50104">
    <property type="entry name" value="Translation proteins SH3-like domain"/>
    <property type="match status" value="1"/>
</dbReference>
<evidence type="ECO:0000256" key="2">
    <source>
        <dbReference type="ARBA" id="ARBA00023015"/>
    </source>
</evidence>
<dbReference type="InParanoid" id="A0LM29"/>
<dbReference type="Gene3D" id="3.30.70.940">
    <property type="entry name" value="NusG, N-terminal domain"/>
    <property type="match status" value="1"/>
</dbReference>
<dbReference type="RefSeq" id="WP_011699648.1">
    <property type="nucleotide sequence ID" value="NC_008554.1"/>
</dbReference>
<reference evidence="5 6" key="1">
    <citation type="submission" date="2006-10" db="EMBL/GenBank/DDBJ databases">
        <title>Complete sequence of Syntrophobacter fumaroxidans MPOB.</title>
        <authorList>
            <consortium name="US DOE Joint Genome Institute"/>
            <person name="Copeland A."/>
            <person name="Lucas S."/>
            <person name="Lapidus A."/>
            <person name="Barry K."/>
            <person name="Detter J.C."/>
            <person name="Glavina del Rio T."/>
            <person name="Hammon N."/>
            <person name="Israni S."/>
            <person name="Pitluck S."/>
            <person name="Goltsman E.G."/>
            <person name="Martinez M."/>
            <person name="Schmutz J."/>
            <person name="Larimer F."/>
            <person name="Land M."/>
            <person name="Hauser L."/>
            <person name="Kyrpides N."/>
            <person name="Kim E."/>
            <person name="Boone D.R."/>
            <person name="Brockman F."/>
            <person name="Culley D."/>
            <person name="Ferry J."/>
            <person name="Gunsalus R."/>
            <person name="McInerney M.J."/>
            <person name="Morrison M."/>
            <person name="Plugge C."/>
            <person name="Rohlin L."/>
            <person name="Scholten J."/>
            <person name="Sieber J."/>
            <person name="Stams A.J.M."/>
            <person name="Worm P."/>
            <person name="Henstra A.M."/>
            <person name="Richardson P."/>
        </authorList>
    </citation>
    <scope>NUCLEOTIDE SEQUENCE [LARGE SCALE GENOMIC DNA]</scope>
    <source>
        <strain evidence="6">DSM 10017 / MPOB</strain>
    </source>
</reference>
<feature type="domain" description="NusG-like N-terminal" evidence="4">
    <location>
        <begin position="33"/>
        <end position="132"/>
    </location>
</feature>
<dbReference type="GO" id="GO:0031564">
    <property type="term" value="P:transcription antitermination"/>
    <property type="evidence" value="ECO:0007669"/>
    <property type="project" value="UniProtKB-KW"/>
</dbReference>
<dbReference type="InterPro" id="IPR008991">
    <property type="entry name" value="Translation_prot_SH3-like_sf"/>
</dbReference>
<accession>A0LM29</accession>
<protein>
    <submittedName>
        <fullName evidence="5">Transcription antitermination protein nusG</fullName>
    </submittedName>
</protein>
<dbReference type="HOGENOM" id="CLU_067287_5_1_7"/>
<keyword evidence="1" id="KW-0889">Transcription antitermination</keyword>
<dbReference type="NCBIfam" id="NF033644">
    <property type="entry name" value="antiterm_UpxY"/>
    <property type="match status" value="1"/>
</dbReference>
<sequence length="207" mass="23722">MKSIECEPMADEADFLPASMRGPLFYPKLSGRSKAWFALYVQVKHEKDIIRRLEQKDVDCFLPLMECWSKRRDRRKRITVPLFPGYVFVYTVLDNYTNVDILKTPGAVNIVRNSEGPLPIPSYQIRNLRTILGASQSIELHPYLKEGECVRVVRGPLNGCVGILKRHSPKQGRLVVRVDCIQRSVSVELDVEDVEPAEPLREKRTLS</sequence>
<dbReference type="InterPro" id="IPR036735">
    <property type="entry name" value="NGN_dom_sf"/>
</dbReference>
<dbReference type="PANTHER" id="PTHR30265:SF4">
    <property type="entry name" value="KOW MOTIF FAMILY PROTEIN, EXPRESSED"/>
    <property type="match status" value="1"/>
</dbReference>